<dbReference type="InterPro" id="IPR040521">
    <property type="entry name" value="KDZ"/>
</dbReference>
<dbReference type="AlphaFoldDB" id="A0A9P7D2N8"/>
<gene>
    <name evidence="2" type="ORF">EV702DRAFT_1180061</name>
</gene>
<comment type="caution">
    <text evidence="2">The sequence shown here is derived from an EMBL/GenBank/DDBJ whole genome shotgun (WGS) entry which is preliminary data.</text>
</comment>
<dbReference type="EMBL" id="JABBWD010000028">
    <property type="protein sequence ID" value="KAG1776236.1"/>
    <property type="molecule type" value="Genomic_DNA"/>
</dbReference>
<organism evidence="2 3">
    <name type="scientific">Suillus placidus</name>
    <dbReference type="NCBI Taxonomy" id="48579"/>
    <lineage>
        <taxon>Eukaryota</taxon>
        <taxon>Fungi</taxon>
        <taxon>Dikarya</taxon>
        <taxon>Basidiomycota</taxon>
        <taxon>Agaricomycotina</taxon>
        <taxon>Agaricomycetes</taxon>
        <taxon>Agaricomycetidae</taxon>
        <taxon>Boletales</taxon>
        <taxon>Suillineae</taxon>
        <taxon>Suillaceae</taxon>
        <taxon>Suillus</taxon>
    </lineage>
</organism>
<evidence type="ECO:0008006" key="4">
    <source>
        <dbReference type="Google" id="ProtNLM"/>
    </source>
</evidence>
<dbReference type="PANTHER" id="PTHR33096">
    <property type="entry name" value="CXC2 DOMAIN-CONTAINING PROTEIN"/>
    <property type="match status" value="1"/>
</dbReference>
<feature type="region of interest" description="Disordered" evidence="1">
    <location>
        <begin position="167"/>
        <end position="188"/>
    </location>
</feature>
<proteinExistence type="predicted"/>
<keyword evidence="3" id="KW-1185">Reference proteome</keyword>
<evidence type="ECO:0000313" key="3">
    <source>
        <dbReference type="Proteomes" id="UP000714275"/>
    </source>
</evidence>
<name>A0A9P7D2N8_9AGAM</name>
<protein>
    <recommendedName>
        <fullName evidence="4">CxC1-like cysteine cluster associated with KDZ transposases domain-containing protein</fullName>
    </recommendedName>
</protein>
<dbReference type="OrthoDB" id="2505969at2759"/>
<dbReference type="PANTHER" id="PTHR33096:SF1">
    <property type="entry name" value="CXC1-LIKE CYSTEINE CLUSTER ASSOCIATED WITH KDZ TRANSPOSASES DOMAIN-CONTAINING PROTEIN"/>
    <property type="match status" value="1"/>
</dbReference>
<dbReference type="Pfam" id="PF18758">
    <property type="entry name" value="KDZ"/>
    <property type="match status" value="1"/>
</dbReference>
<accession>A0A9P7D2N8</accession>
<reference evidence="2" key="1">
    <citation type="journal article" date="2020" name="New Phytol.">
        <title>Comparative genomics reveals dynamic genome evolution in host specialist ectomycorrhizal fungi.</title>
        <authorList>
            <person name="Lofgren L.A."/>
            <person name="Nguyen N.H."/>
            <person name="Vilgalys R."/>
            <person name="Ruytinx J."/>
            <person name="Liao H.L."/>
            <person name="Branco S."/>
            <person name="Kuo A."/>
            <person name="LaButti K."/>
            <person name="Lipzen A."/>
            <person name="Andreopoulos W."/>
            <person name="Pangilinan J."/>
            <person name="Riley R."/>
            <person name="Hundley H."/>
            <person name="Na H."/>
            <person name="Barry K."/>
            <person name="Grigoriev I.V."/>
            <person name="Stajich J.E."/>
            <person name="Kennedy P.G."/>
        </authorList>
    </citation>
    <scope>NUCLEOTIDE SEQUENCE</scope>
    <source>
        <strain evidence="2">DOB743</strain>
    </source>
</reference>
<evidence type="ECO:0000313" key="2">
    <source>
        <dbReference type="EMBL" id="KAG1776236.1"/>
    </source>
</evidence>
<evidence type="ECO:0000256" key="1">
    <source>
        <dbReference type="SAM" id="MobiDB-lite"/>
    </source>
</evidence>
<feature type="compositionally biased region" description="Acidic residues" evidence="1">
    <location>
        <begin position="179"/>
        <end position="188"/>
    </location>
</feature>
<sequence length="706" mass="81143">MRYGCIGCSAIHPSIAITIRTLAVYQQTHRVCPRLSIHAEAKKLCHLHNVYYHRYLATQYCIAYDVYLEVLRRIDMNIDTHLGHDTPHWCMLNSCPACQYTLEDEPALKFSVLCACDGNNSAKLVDPVIRRGNEHLDPRSGLSSIWLMEEYVDGFKDEVQSARTHQAKDIRVDQQQIQDPDDPWVDEPDSTDAELSNVCVDRWRNAAPESHKKMFAIFKKSGIFITICRHGFLLTICDMVQSGELMKYPIASLKKLMDVFGPNILYGYDIKCAFEKILLRSSLADDVKRLNIQGVVPAFHGHAHNRLCQVQHHSKYMVGAGKEDFETCERMFSESNALAAQTRNATEFHCHQALDEHFPNFIHQNYVQALSIINASTIFLSNFQTSTPDIDFAADLEDEHACLQALAHKKDETSVEVDYVKALDAGHVRRRHTNTTNKLDQKLEIVEDYERQMALETRWHPEHPERLKAQSRITHRLYHKAVSDVEHLVVMRLLELTKMQMNGLGYKLRTQISTALKMCATAIRSAIQQYNKYAALLNPPRAPLQWEQIVEYSFLAEFDLLRYSDSNIQAKRWASPSYCNASAQYFELQRAKEEVQRLNVEISCLLTKIRDDTMKYPAAIKKLEETDPFLAGELTRHWQYLKSVNARHLWRFRKTCSLPGYSGPHTRNLRGLTAKNEAFNIAAVTVLYNMKSKAATVRKLCSCKLW</sequence>
<dbReference type="Proteomes" id="UP000714275">
    <property type="component" value="Unassembled WGS sequence"/>
</dbReference>